<keyword evidence="1" id="KW-0677">Repeat</keyword>
<dbReference type="SMART" id="SM00248">
    <property type="entry name" value="ANK"/>
    <property type="match status" value="5"/>
</dbReference>
<evidence type="ECO:0000256" key="2">
    <source>
        <dbReference type="ARBA" id="ARBA00023043"/>
    </source>
</evidence>
<dbReference type="PANTHER" id="PTHR24198:SF165">
    <property type="entry name" value="ANKYRIN REPEAT-CONTAINING PROTEIN-RELATED"/>
    <property type="match status" value="1"/>
</dbReference>
<dbReference type="InterPro" id="IPR002110">
    <property type="entry name" value="Ankyrin_rpt"/>
</dbReference>
<organism evidence="5 6">
    <name type="scientific">Aspergillus versicolor CBS 583.65</name>
    <dbReference type="NCBI Taxonomy" id="1036611"/>
    <lineage>
        <taxon>Eukaryota</taxon>
        <taxon>Fungi</taxon>
        <taxon>Dikarya</taxon>
        <taxon>Ascomycota</taxon>
        <taxon>Pezizomycotina</taxon>
        <taxon>Eurotiomycetes</taxon>
        <taxon>Eurotiomycetidae</taxon>
        <taxon>Eurotiales</taxon>
        <taxon>Aspergillaceae</taxon>
        <taxon>Aspergillus</taxon>
        <taxon>Aspergillus subgen. Nidulantes</taxon>
    </lineage>
</organism>
<dbReference type="STRING" id="1036611.A0A1L9P2Z9"/>
<evidence type="ECO:0000259" key="4">
    <source>
        <dbReference type="Pfam" id="PF00646"/>
    </source>
</evidence>
<evidence type="ECO:0000313" key="6">
    <source>
        <dbReference type="Proteomes" id="UP000184073"/>
    </source>
</evidence>
<dbReference type="SUPFAM" id="SSF48403">
    <property type="entry name" value="Ankyrin repeat"/>
    <property type="match status" value="1"/>
</dbReference>
<sequence>MASTALPFDIQYLILEQLSPSELTESTWQPIINAMCVCRRWYDSLQQLLIQTHTASTLLEVCYPLGQFALERLAVDYRYAARESTTSSGWIPTTYAAKPYRNQVEVGNGTMEDVLGEDLRNCMCIAVLLEYVDCLNIALKTGVDPQDCFHKYIMMAGYIPVLEFLLEGGYITMNTKIEGRSLLAEALRYSKADVVAFLLARGADLNIRLDALLEDTEGSLSPVSYAAFVNDIETVKVLLSHGAEVEDPEADEPPIWWAISNRNVDMARLFIEKGVDLSPTMRGMWPLWVAVRTGHAGMVRLILEAGGMPEDPSDITHLYYDIAICGNPEIHEMFGLDLDSIQS</sequence>
<dbReference type="GeneID" id="63731932"/>
<dbReference type="PROSITE" id="PS50088">
    <property type="entry name" value="ANK_REPEAT"/>
    <property type="match status" value="2"/>
</dbReference>
<dbReference type="RefSeq" id="XP_040661629.1">
    <property type="nucleotide sequence ID" value="XM_040816421.1"/>
</dbReference>
<evidence type="ECO:0000256" key="3">
    <source>
        <dbReference type="PROSITE-ProRule" id="PRU00023"/>
    </source>
</evidence>
<name>A0A1L9P2Z9_ASPVE</name>
<accession>A0A1L9P2Z9</accession>
<feature type="repeat" description="ANK" evidence="3">
    <location>
        <begin position="178"/>
        <end position="210"/>
    </location>
</feature>
<dbReference type="Pfam" id="PF12796">
    <property type="entry name" value="Ank_2"/>
    <property type="match status" value="1"/>
</dbReference>
<keyword evidence="2 3" id="KW-0040">ANK repeat</keyword>
<dbReference type="PANTHER" id="PTHR24198">
    <property type="entry name" value="ANKYRIN REPEAT AND PROTEIN KINASE DOMAIN-CONTAINING PROTEIN"/>
    <property type="match status" value="1"/>
</dbReference>
<gene>
    <name evidence="5" type="ORF">ASPVEDRAFT_77644</name>
</gene>
<reference evidence="6" key="1">
    <citation type="journal article" date="2017" name="Genome Biol.">
        <title>Comparative genomics reveals high biological diversity and specific adaptations in the industrially and medically important fungal genus Aspergillus.</title>
        <authorList>
            <person name="de Vries R.P."/>
            <person name="Riley R."/>
            <person name="Wiebenga A."/>
            <person name="Aguilar-Osorio G."/>
            <person name="Amillis S."/>
            <person name="Uchima C.A."/>
            <person name="Anderluh G."/>
            <person name="Asadollahi M."/>
            <person name="Askin M."/>
            <person name="Barry K."/>
            <person name="Battaglia E."/>
            <person name="Bayram O."/>
            <person name="Benocci T."/>
            <person name="Braus-Stromeyer S.A."/>
            <person name="Caldana C."/>
            <person name="Canovas D."/>
            <person name="Cerqueira G.C."/>
            <person name="Chen F."/>
            <person name="Chen W."/>
            <person name="Choi C."/>
            <person name="Clum A."/>
            <person name="Dos Santos R.A."/>
            <person name="Damasio A.R."/>
            <person name="Diallinas G."/>
            <person name="Emri T."/>
            <person name="Fekete E."/>
            <person name="Flipphi M."/>
            <person name="Freyberg S."/>
            <person name="Gallo A."/>
            <person name="Gournas C."/>
            <person name="Habgood R."/>
            <person name="Hainaut M."/>
            <person name="Harispe M.L."/>
            <person name="Henrissat B."/>
            <person name="Hilden K.S."/>
            <person name="Hope R."/>
            <person name="Hossain A."/>
            <person name="Karabika E."/>
            <person name="Karaffa L."/>
            <person name="Karanyi Z."/>
            <person name="Krasevec N."/>
            <person name="Kuo A."/>
            <person name="Kusch H."/>
            <person name="LaButti K."/>
            <person name="Lagendijk E.L."/>
            <person name="Lapidus A."/>
            <person name="Levasseur A."/>
            <person name="Lindquist E."/>
            <person name="Lipzen A."/>
            <person name="Logrieco A.F."/>
            <person name="MacCabe A."/>
            <person name="Maekelae M.R."/>
            <person name="Malavazi I."/>
            <person name="Melin P."/>
            <person name="Meyer V."/>
            <person name="Mielnichuk N."/>
            <person name="Miskei M."/>
            <person name="Molnar A.P."/>
            <person name="Mule G."/>
            <person name="Ngan C.Y."/>
            <person name="Orejas M."/>
            <person name="Orosz E."/>
            <person name="Ouedraogo J.P."/>
            <person name="Overkamp K.M."/>
            <person name="Park H.-S."/>
            <person name="Perrone G."/>
            <person name="Piumi F."/>
            <person name="Punt P.J."/>
            <person name="Ram A.F."/>
            <person name="Ramon A."/>
            <person name="Rauscher S."/>
            <person name="Record E."/>
            <person name="Riano-Pachon D.M."/>
            <person name="Robert V."/>
            <person name="Roehrig J."/>
            <person name="Ruller R."/>
            <person name="Salamov A."/>
            <person name="Salih N.S."/>
            <person name="Samson R.A."/>
            <person name="Sandor E."/>
            <person name="Sanguinetti M."/>
            <person name="Schuetze T."/>
            <person name="Sepcic K."/>
            <person name="Shelest E."/>
            <person name="Sherlock G."/>
            <person name="Sophianopoulou V."/>
            <person name="Squina F.M."/>
            <person name="Sun H."/>
            <person name="Susca A."/>
            <person name="Todd R.B."/>
            <person name="Tsang A."/>
            <person name="Unkles S.E."/>
            <person name="van de Wiele N."/>
            <person name="van Rossen-Uffink D."/>
            <person name="Oliveira J.V."/>
            <person name="Vesth T.C."/>
            <person name="Visser J."/>
            <person name="Yu J.-H."/>
            <person name="Zhou M."/>
            <person name="Andersen M.R."/>
            <person name="Archer D.B."/>
            <person name="Baker S.E."/>
            <person name="Benoit I."/>
            <person name="Brakhage A.A."/>
            <person name="Braus G.H."/>
            <person name="Fischer R."/>
            <person name="Frisvad J.C."/>
            <person name="Goldman G.H."/>
            <person name="Houbraken J."/>
            <person name="Oakley B."/>
            <person name="Pocsi I."/>
            <person name="Scazzocchio C."/>
            <person name="Seiboth B."/>
            <person name="vanKuyk P.A."/>
            <person name="Wortman J."/>
            <person name="Dyer P.S."/>
            <person name="Grigoriev I.V."/>
        </authorList>
    </citation>
    <scope>NUCLEOTIDE SEQUENCE [LARGE SCALE GENOMIC DNA]</scope>
    <source>
        <strain evidence="6">CBS 583.65</strain>
    </source>
</reference>
<dbReference type="PROSITE" id="PS50297">
    <property type="entry name" value="ANK_REP_REGION"/>
    <property type="match status" value="1"/>
</dbReference>
<feature type="domain" description="F-box" evidence="4">
    <location>
        <begin position="6"/>
        <end position="45"/>
    </location>
</feature>
<evidence type="ECO:0000313" key="5">
    <source>
        <dbReference type="EMBL" id="OJI95866.1"/>
    </source>
</evidence>
<dbReference type="VEuPathDB" id="FungiDB:ASPVEDRAFT_77644"/>
<dbReference type="OrthoDB" id="341259at2759"/>
<dbReference type="Gene3D" id="1.25.40.20">
    <property type="entry name" value="Ankyrin repeat-containing domain"/>
    <property type="match status" value="1"/>
</dbReference>
<dbReference type="Pfam" id="PF00646">
    <property type="entry name" value="F-box"/>
    <property type="match status" value="1"/>
</dbReference>
<protein>
    <recommendedName>
        <fullName evidence="4">F-box domain-containing protein</fullName>
    </recommendedName>
</protein>
<feature type="repeat" description="ANK" evidence="3">
    <location>
        <begin position="218"/>
        <end position="250"/>
    </location>
</feature>
<dbReference type="InterPro" id="IPR036770">
    <property type="entry name" value="Ankyrin_rpt-contain_sf"/>
</dbReference>
<dbReference type="InterPro" id="IPR001810">
    <property type="entry name" value="F-box_dom"/>
</dbReference>
<dbReference type="AlphaFoldDB" id="A0A1L9P2Z9"/>
<dbReference type="Proteomes" id="UP000184073">
    <property type="component" value="Unassembled WGS sequence"/>
</dbReference>
<dbReference type="EMBL" id="KV878125">
    <property type="protein sequence ID" value="OJI95866.1"/>
    <property type="molecule type" value="Genomic_DNA"/>
</dbReference>
<proteinExistence type="predicted"/>
<keyword evidence="6" id="KW-1185">Reference proteome</keyword>
<evidence type="ECO:0000256" key="1">
    <source>
        <dbReference type="ARBA" id="ARBA00022737"/>
    </source>
</evidence>
<dbReference type="CDD" id="cd09917">
    <property type="entry name" value="F-box_SF"/>
    <property type="match status" value="1"/>
</dbReference>